<sequence>MFEALVASGLKGFLGCPAVIYEAALIEFFRHGSVRDGMVLSTIQGKSVEISEEVFAGSFELPMDGLTDLNEFPKDLVFDERSIFSFTGEQVSTSCKKQEMKIEFRLLSDILAKSIFVKAGSFDAVTHERFLMMAAIDGGVKINWGRLLFNIFKDMVTAESRQDMGFAIQISILLQNIPNLELGDSEEFPPLKILTARTVGRYIAINDKITVEDVEGVAGKSRVKKTPTKKVVSKKRPAAAMDEPIAKKKRTKVRKATKSSAIVTVAQEDIPLQIVEPIRDVPAVVTSKPKRKAPKRRLKLPAESDDEIAEKETAVGGIAEKDSVSTGADVVDKEISTADDVDDIIEQVIAETAQMDTDVEGTNVSRSNVGDQAVQRANEMEHWFNISYEEFVAREADRMVESGSDTDEEIVADKVTGTDVGVQMETGPEAYFVEEPSEETELIQGTETADVVPTTD</sequence>
<evidence type="ECO:0008006" key="4">
    <source>
        <dbReference type="Google" id="ProtNLM"/>
    </source>
</evidence>
<feature type="region of interest" description="Disordered" evidence="1">
    <location>
        <begin position="401"/>
        <end position="420"/>
    </location>
</feature>
<gene>
    <name evidence="2" type="ORF">F511_21630</name>
</gene>
<organism evidence="2 3">
    <name type="scientific">Dorcoceras hygrometricum</name>
    <dbReference type="NCBI Taxonomy" id="472368"/>
    <lineage>
        <taxon>Eukaryota</taxon>
        <taxon>Viridiplantae</taxon>
        <taxon>Streptophyta</taxon>
        <taxon>Embryophyta</taxon>
        <taxon>Tracheophyta</taxon>
        <taxon>Spermatophyta</taxon>
        <taxon>Magnoliopsida</taxon>
        <taxon>eudicotyledons</taxon>
        <taxon>Gunneridae</taxon>
        <taxon>Pentapetalae</taxon>
        <taxon>asterids</taxon>
        <taxon>lamiids</taxon>
        <taxon>Lamiales</taxon>
        <taxon>Gesneriaceae</taxon>
        <taxon>Didymocarpoideae</taxon>
        <taxon>Trichosporeae</taxon>
        <taxon>Loxocarpinae</taxon>
        <taxon>Dorcoceras</taxon>
    </lineage>
</organism>
<proteinExistence type="predicted"/>
<name>A0A2Z7B204_9LAMI</name>
<dbReference type="Proteomes" id="UP000250235">
    <property type="component" value="Unassembled WGS sequence"/>
</dbReference>
<protein>
    <recommendedName>
        <fullName evidence="4">Splicing factor 3B subunit 1-like</fullName>
    </recommendedName>
</protein>
<dbReference type="EMBL" id="KV011862">
    <property type="protein sequence ID" value="KZV25557.1"/>
    <property type="molecule type" value="Genomic_DNA"/>
</dbReference>
<evidence type="ECO:0000256" key="1">
    <source>
        <dbReference type="SAM" id="MobiDB-lite"/>
    </source>
</evidence>
<reference evidence="2 3" key="1">
    <citation type="journal article" date="2015" name="Proc. Natl. Acad. Sci. U.S.A.">
        <title>The resurrection genome of Boea hygrometrica: A blueprint for survival of dehydration.</title>
        <authorList>
            <person name="Xiao L."/>
            <person name="Yang G."/>
            <person name="Zhang L."/>
            <person name="Yang X."/>
            <person name="Zhao S."/>
            <person name="Ji Z."/>
            <person name="Zhou Q."/>
            <person name="Hu M."/>
            <person name="Wang Y."/>
            <person name="Chen M."/>
            <person name="Xu Y."/>
            <person name="Jin H."/>
            <person name="Xiao X."/>
            <person name="Hu G."/>
            <person name="Bao F."/>
            <person name="Hu Y."/>
            <person name="Wan P."/>
            <person name="Li L."/>
            <person name="Deng X."/>
            <person name="Kuang T."/>
            <person name="Xiang C."/>
            <person name="Zhu J.K."/>
            <person name="Oliver M.J."/>
            <person name="He Y."/>
        </authorList>
    </citation>
    <scope>NUCLEOTIDE SEQUENCE [LARGE SCALE GENOMIC DNA]</scope>
    <source>
        <strain evidence="3">cv. XS01</strain>
    </source>
</reference>
<keyword evidence="3" id="KW-1185">Reference proteome</keyword>
<dbReference type="AlphaFoldDB" id="A0A2Z7B204"/>
<evidence type="ECO:0000313" key="3">
    <source>
        <dbReference type="Proteomes" id="UP000250235"/>
    </source>
</evidence>
<evidence type="ECO:0000313" key="2">
    <source>
        <dbReference type="EMBL" id="KZV25557.1"/>
    </source>
</evidence>
<accession>A0A2Z7B204</accession>
<feature type="region of interest" description="Disordered" evidence="1">
    <location>
        <begin position="435"/>
        <end position="456"/>
    </location>
</feature>